<gene>
    <name evidence="6" type="ORF">RHGRI_002714</name>
</gene>
<dbReference type="Gene3D" id="3.30.70.330">
    <property type="match status" value="1"/>
</dbReference>
<dbReference type="InterPro" id="IPR039539">
    <property type="entry name" value="Ras_GTPase_bind_prot"/>
</dbReference>
<dbReference type="InterPro" id="IPR018222">
    <property type="entry name" value="Nuclear_transport_factor_2_euk"/>
</dbReference>
<dbReference type="PROSITE" id="PS50102">
    <property type="entry name" value="RRM"/>
    <property type="match status" value="1"/>
</dbReference>
<accession>A0AAV6LQI7</accession>
<dbReference type="CDD" id="cd00590">
    <property type="entry name" value="RRM_SF"/>
    <property type="match status" value="1"/>
</dbReference>
<evidence type="ECO:0000256" key="3">
    <source>
        <dbReference type="SAM" id="MobiDB-lite"/>
    </source>
</evidence>
<dbReference type="EMBL" id="JACTNZ010000001">
    <property type="protein sequence ID" value="KAG5567247.1"/>
    <property type="molecule type" value="Genomic_DNA"/>
</dbReference>
<feature type="domain" description="NTF2" evidence="5">
    <location>
        <begin position="14"/>
        <end position="180"/>
    </location>
</feature>
<dbReference type="PANTHER" id="PTHR10693">
    <property type="entry name" value="RAS GTPASE-ACTIVATING PROTEIN-BINDING PROTEIN"/>
    <property type="match status" value="1"/>
</dbReference>
<organism evidence="6 7">
    <name type="scientific">Rhododendron griersonianum</name>
    <dbReference type="NCBI Taxonomy" id="479676"/>
    <lineage>
        <taxon>Eukaryota</taxon>
        <taxon>Viridiplantae</taxon>
        <taxon>Streptophyta</taxon>
        <taxon>Embryophyta</taxon>
        <taxon>Tracheophyta</taxon>
        <taxon>Spermatophyta</taxon>
        <taxon>Magnoliopsida</taxon>
        <taxon>eudicotyledons</taxon>
        <taxon>Gunneridae</taxon>
        <taxon>Pentapetalae</taxon>
        <taxon>asterids</taxon>
        <taxon>Ericales</taxon>
        <taxon>Ericaceae</taxon>
        <taxon>Ericoideae</taxon>
        <taxon>Rhodoreae</taxon>
        <taxon>Rhododendron</taxon>
    </lineage>
</organism>
<protein>
    <recommendedName>
        <fullName evidence="8">Nuclear transport factor 2</fullName>
    </recommendedName>
</protein>
<feature type="compositionally biased region" description="Polar residues" evidence="3">
    <location>
        <begin position="540"/>
        <end position="555"/>
    </location>
</feature>
<dbReference type="CDD" id="cd00780">
    <property type="entry name" value="NTF2"/>
    <property type="match status" value="1"/>
</dbReference>
<dbReference type="Proteomes" id="UP000823749">
    <property type="component" value="Chromosome 1"/>
</dbReference>
<evidence type="ECO:0000259" key="4">
    <source>
        <dbReference type="PROSITE" id="PS50102"/>
    </source>
</evidence>
<keyword evidence="7" id="KW-1185">Reference proteome</keyword>
<dbReference type="InterPro" id="IPR000504">
    <property type="entry name" value="RRM_dom"/>
</dbReference>
<dbReference type="Gene3D" id="3.10.450.50">
    <property type="match status" value="1"/>
</dbReference>
<feature type="domain" description="RRM" evidence="4">
    <location>
        <begin position="361"/>
        <end position="455"/>
    </location>
</feature>
<dbReference type="SMART" id="SM00360">
    <property type="entry name" value="RRM"/>
    <property type="match status" value="1"/>
</dbReference>
<feature type="region of interest" description="Disordered" evidence="3">
    <location>
        <begin position="513"/>
        <end position="555"/>
    </location>
</feature>
<dbReference type="InterPro" id="IPR002075">
    <property type="entry name" value="NTF2_dom"/>
</dbReference>
<feature type="region of interest" description="Disordered" evidence="3">
    <location>
        <begin position="334"/>
        <end position="356"/>
    </location>
</feature>
<dbReference type="PROSITE" id="PS50177">
    <property type="entry name" value="NTF2_DOMAIN"/>
    <property type="match status" value="1"/>
</dbReference>
<proteinExistence type="predicted"/>
<dbReference type="Pfam" id="PF00076">
    <property type="entry name" value="RRM_1"/>
    <property type="match status" value="1"/>
</dbReference>
<evidence type="ECO:0008006" key="8">
    <source>
        <dbReference type="Google" id="ProtNLM"/>
    </source>
</evidence>
<reference evidence="6" key="1">
    <citation type="submission" date="2020-08" db="EMBL/GenBank/DDBJ databases">
        <title>Plant Genome Project.</title>
        <authorList>
            <person name="Zhang R.-G."/>
        </authorList>
    </citation>
    <scope>NUCLEOTIDE SEQUENCE</scope>
    <source>
        <strain evidence="6">WSP0</strain>
        <tissue evidence="6">Leaf</tissue>
    </source>
</reference>
<dbReference type="PANTHER" id="PTHR10693:SF20">
    <property type="entry name" value="AT27578P"/>
    <property type="match status" value="1"/>
</dbReference>
<dbReference type="InterPro" id="IPR012677">
    <property type="entry name" value="Nucleotide-bd_a/b_plait_sf"/>
</dbReference>
<keyword evidence="1 2" id="KW-0694">RNA-binding</keyword>
<dbReference type="InterPro" id="IPR035979">
    <property type="entry name" value="RBD_domain_sf"/>
</dbReference>
<evidence type="ECO:0000313" key="6">
    <source>
        <dbReference type="EMBL" id="KAG5567247.1"/>
    </source>
</evidence>
<feature type="compositionally biased region" description="Acidic residues" evidence="3">
    <location>
        <begin position="347"/>
        <end position="356"/>
    </location>
</feature>
<evidence type="ECO:0000256" key="2">
    <source>
        <dbReference type="PROSITE-ProRule" id="PRU00176"/>
    </source>
</evidence>
<dbReference type="AlphaFoldDB" id="A0AAV6LQI7"/>
<evidence type="ECO:0000259" key="5">
    <source>
        <dbReference type="PROSITE" id="PS50177"/>
    </source>
</evidence>
<dbReference type="InterPro" id="IPR032710">
    <property type="entry name" value="NTF2-like_dom_sf"/>
</dbReference>
<dbReference type="Pfam" id="PF02136">
    <property type="entry name" value="NTF2"/>
    <property type="match status" value="1"/>
</dbReference>
<evidence type="ECO:0000313" key="7">
    <source>
        <dbReference type="Proteomes" id="UP000823749"/>
    </source>
</evidence>
<feature type="region of interest" description="Disordered" evidence="3">
    <location>
        <begin position="306"/>
        <end position="325"/>
    </location>
</feature>
<dbReference type="GO" id="GO:0003729">
    <property type="term" value="F:mRNA binding"/>
    <property type="evidence" value="ECO:0007669"/>
    <property type="project" value="TreeGrafter"/>
</dbReference>
<sequence>MAVAREIRVPAQVVANAFVQQYYLIQQQSPGLVHRFYQEESKLGRPEDDGTMSMTTTLQVLPSFYLCMSVEIVDSIEIGIVLFKHFMGCRVDLTLHDRLVISCFSAAVAINEKILSLNCGQYRAEITYVDAQESYNGGVHVLVNGYFEGKDNMIIRNFTQTFFLAPQEKGYFVLNDVFRYIEDINHLRGNQNSTTDVGAPLSPKQDQFPVQEIHVAEETKVPVELNREEAPNSPHNGELSGWEEDNEEVSVVEEDYKEVSVVEEVSVPEVIDKVPDESQLVVESQSKIEVPKKSYAAIVMNMKESDVQLSPSPPPQQSVAKSQEQQQVNIVQASASVAETPVSGPDAIEDGEDQEEEADGYSVYVKNLPYDITPALLEDEFKRFGAIKSGGVQVRSNQDCFCFGFVEFEVATAAQRAIEFKLQILWLLRMLPRFQLVDVELLLRKRGLLVREASQVLSCSFIILMNGYRGRYPTARAYEFRQDGNYGNVRGNTRGDFGRTQHGGFRGGYRGGFSSRGGYQRADNMGTNDGRMNRGGGMASNGTAKTAAPQVSASA</sequence>
<dbReference type="SUPFAM" id="SSF54928">
    <property type="entry name" value="RNA-binding domain, RBD"/>
    <property type="match status" value="1"/>
</dbReference>
<dbReference type="GO" id="GO:0005829">
    <property type="term" value="C:cytosol"/>
    <property type="evidence" value="ECO:0007669"/>
    <property type="project" value="TreeGrafter"/>
</dbReference>
<evidence type="ECO:0000256" key="1">
    <source>
        <dbReference type="ARBA" id="ARBA00022884"/>
    </source>
</evidence>
<dbReference type="GO" id="GO:1990904">
    <property type="term" value="C:ribonucleoprotein complex"/>
    <property type="evidence" value="ECO:0007669"/>
    <property type="project" value="TreeGrafter"/>
</dbReference>
<name>A0AAV6LQI7_9ERIC</name>
<dbReference type="SUPFAM" id="SSF54427">
    <property type="entry name" value="NTF2-like"/>
    <property type="match status" value="1"/>
</dbReference>
<comment type="caution">
    <text evidence="6">The sequence shown here is derived from an EMBL/GenBank/DDBJ whole genome shotgun (WGS) entry which is preliminary data.</text>
</comment>